<dbReference type="GO" id="GO:0003824">
    <property type="term" value="F:catalytic activity"/>
    <property type="evidence" value="ECO:0007669"/>
    <property type="project" value="UniProtKB-ARBA"/>
</dbReference>
<dbReference type="Gene3D" id="3.90.226.10">
    <property type="entry name" value="2-enoyl-CoA Hydratase, Chain A, domain 1"/>
    <property type="match status" value="1"/>
</dbReference>
<sequence>MPDLVTYSRSGPVGTIVMDDGKANVMSLKMLNALHAAFDQAERDKTVAILKARGKHFSGGFDLNVFAKGSAEEQYLMVKAGAELALRILSFPTPVVAACQGNAFPMGAFLIMSCDHRIAAEGDYRIGMNEVAIGLTVPRFAIEIARQRLTPAYFSRVVMTAEMFGPMEAVTAGFFDRVVPADELERSAEEAARALSTLNMPAHAATKARARGAVIKMIRAMIDEDITPQYGEDRVVSRASA</sequence>
<proteinExistence type="predicted"/>
<reference evidence="1 2" key="1">
    <citation type="submission" date="2016-11" db="EMBL/GenBank/DDBJ databases">
        <authorList>
            <person name="Jaros S."/>
            <person name="Januszkiewicz K."/>
            <person name="Wedrychowicz H."/>
        </authorList>
    </citation>
    <scope>NUCLEOTIDE SEQUENCE [LARGE SCALE GENOMIC DNA]</scope>
    <source>
        <strain evidence="1 2">GAS499</strain>
    </source>
</reference>
<dbReference type="OrthoDB" id="8640486at2"/>
<dbReference type="RefSeq" id="WP_079536488.1">
    <property type="nucleotide sequence ID" value="NZ_LT670844.1"/>
</dbReference>
<dbReference type="NCBIfam" id="NF004858">
    <property type="entry name" value="PRK06213.1"/>
    <property type="match status" value="1"/>
</dbReference>
<evidence type="ECO:0000313" key="2">
    <source>
        <dbReference type="Proteomes" id="UP000189935"/>
    </source>
</evidence>
<dbReference type="Proteomes" id="UP000189935">
    <property type="component" value="Chromosome I"/>
</dbReference>
<dbReference type="EMBL" id="LT670844">
    <property type="protein sequence ID" value="SHJ37315.1"/>
    <property type="molecule type" value="Genomic_DNA"/>
</dbReference>
<dbReference type="Pfam" id="PF00378">
    <property type="entry name" value="ECH_1"/>
    <property type="match status" value="1"/>
</dbReference>
<dbReference type="AlphaFoldDB" id="A0A1M6ISG5"/>
<dbReference type="SUPFAM" id="SSF52096">
    <property type="entry name" value="ClpP/crotonase"/>
    <property type="match status" value="1"/>
</dbReference>
<dbReference type="InterPro" id="IPR001753">
    <property type="entry name" value="Enoyl-CoA_hydra/iso"/>
</dbReference>
<dbReference type="CDD" id="cd06558">
    <property type="entry name" value="crotonase-like"/>
    <property type="match status" value="1"/>
</dbReference>
<dbReference type="GO" id="GO:0006635">
    <property type="term" value="P:fatty acid beta-oxidation"/>
    <property type="evidence" value="ECO:0007669"/>
    <property type="project" value="TreeGrafter"/>
</dbReference>
<dbReference type="InterPro" id="IPR029045">
    <property type="entry name" value="ClpP/crotonase-like_dom_sf"/>
</dbReference>
<organism evidence="1 2">
    <name type="scientific">Bradyrhizobium lablabi</name>
    <dbReference type="NCBI Taxonomy" id="722472"/>
    <lineage>
        <taxon>Bacteria</taxon>
        <taxon>Pseudomonadati</taxon>
        <taxon>Pseudomonadota</taxon>
        <taxon>Alphaproteobacteria</taxon>
        <taxon>Hyphomicrobiales</taxon>
        <taxon>Nitrobacteraceae</taxon>
        <taxon>Bradyrhizobium</taxon>
    </lineage>
</organism>
<protein>
    <submittedName>
        <fullName evidence="1">Enoyl-CoA hydratase</fullName>
    </submittedName>
</protein>
<name>A0A1M6ISG5_9BRAD</name>
<gene>
    <name evidence="1" type="ORF">SAMN05444159_0448</name>
</gene>
<evidence type="ECO:0000313" key="1">
    <source>
        <dbReference type="EMBL" id="SHJ37315.1"/>
    </source>
</evidence>
<accession>A0A1M6ISG5</accession>
<dbReference type="PANTHER" id="PTHR11941">
    <property type="entry name" value="ENOYL-COA HYDRATASE-RELATED"/>
    <property type="match status" value="1"/>
</dbReference>
<dbReference type="PANTHER" id="PTHR11941:SF54">
    <property type="entry name" value="ENOYL-COA HYDRATASE, MITOCHONDRIAL"/>
    <property type="match status" value="1"/>
</dbReference>